<accession>A0A9N7U634</accession>
<dbReference type="Proteomes" id="UP001153269">
    <property type="component" value="Unassembled WGS sequence"/>
</dbReference>
<dbReference type="AlphaFoldDB" id="A0A9N7U634"/>
<reference evidence="1" key="1">
    <citation type="submission" date="2020-03" db="EMBL/GenBank/DDBJ databases">
        <authorList>
            <person name="Weist P."/>
        </authorList>
    </citation>
    <scope>NUCLEOTIDE SEQUENCE</scope>
</reference>
<proteinExistence type="predicted"/>
<organism evidence="1 2">
    <name type="scientific">Pleuronectes platessa</name>
    <name type="common">European plaice</name>
    <dbReference type="NCBI Taxonomy" id="8262"/>
    <lineage>
        <taxon>Eukaryota</taxon>
        <taxon>Metazoa</taxon>
        <taxon>Chordata</taxon>
        <taxon>Craniata</taxon>
        <taxon>Vertebrata</taxon>
        <taxon>Euteleostomi</taxon>
        <taxon>Actinopterygii</taxon>
        <taxon>Neopterygii</taxon>
        <taxon>Teleostei</taxon>
        <taxon>Neoteleostei</taxon>
        <taxon>Acanthomorphata</taxon>
        <taxon>Carangaria</taxon>
        <taxon>Pleuronectiformes</taxon>
        <taxon>Pleuronectoidei</taxon>
        <taxon>Pleuronectidae</taxon>
        <taxon>Pleuronectes</taxon>
    </lineage>
</organism>
<evidence type="ECO:0000313" key="2">
    <source>
        <dbReference type="Proteomes" id="UP001153269"/>
    </source>
</evidence>
<evidence type="ECO:0000313" key="1">
    <source>
        <dbReference type="EMBL" id="CAB1424912.1"/>
    </source>
</evidence>
<keyword evidence="2" id="KW-1185">Reference proteome</keyword>
<gene>
    <name evidence="1" type="ORF">PLEPLA_LOCUS12841</name>
</gene>
<protein>
    <submittedName>
        <fullName evidence="1">Uncharacterized protein</fullName>
    </submittedName>
</protein>
<sequence length="153" mass="17105">MLCPCMFGGFAEIPIDHSYQDSVTQPAMHRDLQSGSSSSGLETVKGTRRQYILHIDSLGTPRSRYPRLLPCAPRLGDAHEAGNRSCEGGRGFMTRRRERQNEAHSHLGREPLPYSKIYGEDDTADYSWRLKRIGLGLASALFTMCTIGQMESQ</sequence>
<dbReference type="EMBL" id="CADEAL010000765">
    <property type="protein sequence ID" value="CAB1424912.1"/>
    <property type="molecule type" value="Genomic_DNA"/>
</dbReference>
<comment type="caution">
    <text evidence="1">The sequence shown here is derived from an EMBL/GenBank/DDBJ whole genome shotgun (WGS) entry which is preliminary data.</text>
</comment>
<name>A0A9N7U634_PLEPL</name>